<keyword evidence="6" id="KW-0067">ATP-binding</keyword>
<protein>
    <recommendedName>
        <fullName evidence="15">Oligomycin resistance ATP-dependent permease YOR1</fullName>
    </recommendedName>
</protein>
<dbReference type="GO" id="GO:0008559">
    <property type="term" value="F:ABC-type xenobiotic transporter activity"/>
    <property type="evidence" value="ECO:0007669"/>
    <property type="project" value="TreeGrafter"/>
</dbReference>
<keyword evidence="7 10" id="KW-1133">Transmembrane helix</keyword>
<feature type="transmembrane region" description="Helical" evidence="10">
    <location>
        <begin position="370"/>
        <end position="392"/>
    </location>
</feature>
<dbReference type="PROSITE" id="PS50929">
    <property type="entry name" value="ABC_TM1F"/>
    <property type="match status" value="2"/>
</dbReference>
<feature type="transmembrane region" description="Helical" evidence="10">
    <location>
        <begin position="184"/>
        <end position="206"/>
    </location>
</feature>
<dbReference type="PROSITE" id="PS50893">
    <property type="entry name" value="ABC_TRANSPORTER_2"/>
    <property type="match status" value="2"/>
</dbReference>
<dbReference type="Proteomes" id="UP000769157">
    <property type="component" value="Unassembled WGS sequence"/>
</dbReference>
<dbReference type="PANTHER" id="PTHR24223:SF456">
    <property type="entry name" value="MULTIDRUG RESISTANCE-ASSOCIATED PROTEIN LETHAL(2)03659"/>
    <property type="match status" value="1"/>
</dbReference>
<evidence type="ECO:0000256" key="9">
    <source>
        <dbReference type="SAM" id="MobiDB-lite"/>
    </source>
</evidence>
<dbReference type="InterPro" id="IPR011527">
    <property type="entry name" value="ABC1_TM_dom"/>
</dbReference>
<evidence type="ECO:0000313" key="14">
    <source>
        <dbReference type="Proteomes" id="UP000769157"/>
    </source>
</evidence>
<dbReference type="CDD" id="cd18597">
    <property type="entry name" value="ABC_6TM_YOR1_D1_like"/>
    <property type="match status" value="1"/>
</dbReference>
<dbReference type="EMBL" id="JAEUBE010000378">
    <property type="protein sequence ID" value="KAH3662632.1"/>
    <property type="molecule type" value="Genomic_DNA"/>
</dbReference>
<dbReference type="Pfam" id="PF00664">
    <property type="entry name" value="ABC_membrane"/>
    <property type="match status" value="2"/>
</dbReference>
<evidence type="ECO:0000259" key="12">
    <source>
        <dbReference type="PROSITE" id="PS50929"/>
    </source>
</evidence>
<dbReference type="InterPro" id="IPR017871">
    <property type="entry name" value="ABC_transporter-like_CS"/>
</dbReference>
<evidence type="ECO:0008006" key="15">
    <source>
        <dbReference type="Google" id="ProtNLM"/>
    </source>
</evidence>
<evidence type="ECO:0000256" key="1">
    <source>
        <dbReference type="ARBA" id="ARBA00004141"/>
    </source>
</evidence>
<dbReference type="InterPro" id="IPR003439">
    <property type="entry name" value="ABC_transporter-like_ATP-bd"/>
</dbReference>
<keyword evidence="14" id="KW-1185">Reference proteome</keyword>
<sequence>METPQDKLVPQRRLFSFLLWDKTVPPLPSDEQRKQYPFRNTTVLNNLFFTWVLPLLQVGYKRTLEPEDLFAVREGSNLDIEVTADRFMKNFTLRRNRIEASYLKRKSLADTKETRRALKDDPDFSYPQTIVPGAIFATFKKELLLSLAYKLVADVAMGLNPLLLRALISYVHRKVEGLPVDNSGYGYAGGISGIILVMGIGTAHYFHDSAFVGCEVKGLLTKVLLDKSFRLDRASRSVFTPSDITSMLGTDLSRIDLATGFFAYVISLPVGVAITIVLLAVYLGGPSIGGVGFLILVLCGIAYCTRPLMKLRRGVNVYTDSRVKYMKELLNSMKIIKYYSWEQAYLDLVSKIRGQEMGYMLKIQFLRNTITAISVSLPSIGSMIGFLAIYGYHGGSLSSAANVFSSLALFNILVSHVAFLPIALSTMSDAYVAFRRVQDYLLADEETADPEYHRVDKAPEAVTVDNALFSWEDSVTNIADSGSIDKESPVEYEKKLESSSSLSDQPVAGLGPLAFSLHHSEFVVVTGPIGSGKSSLLCALSGVMPRLSGSVTVAGKLLLCAQPWIQNATVKDNIVFGSDLDEQLYDEVVFCCGLESDFDMLPAGDMTEIGERGVNLSGGQKARINLARAVYTVVSNNNNIILLDDVLSAVDAKVGRHIMNNCILGILKEKTRVLATHQLSLIQAADRIIFMNPDGSVDIDEPEKLLAKNVQFERLMEFQQEGVKEDEEDEQHEEEDEEQQELKLIRKQTTQREYEKERGKLIEKEQRQKDAIPMRLVREYFQSGSGKLGLSGMIPLILVSMACSTFCMLFQNVWLSFWTTKKFPHRSDGFYIGIYVMFAIMYVVCTAWQFCTIVYVTNHASARMNLRALEKVLRAPMSFFDTSPMGRILNRFTKDTDVLDNEISEQFRLICFGMSNMIGIYIMCIIYMPYFAICVPFIFLAMAMLFSFYQASAREVKRIEGVQRSLVYSNFDEVLQGNETIRLYDCVDRYLRKNIKLINSMNESYFLTDSLQRWLAISLHGCAVFINLLISMMCVGRVFKISAAGSGLIISYLVSVSMQLITTSRSMGQLEQNMNSVERVGEYAIDMPQEAPAFSSEPSKKPPASWPEKGAIKFDHVNLRYRPLLPLVLRDLTIEIQPSEKIGICGRTGAGKSTIMTALYRLSEPEGAIEIDGVNIQEIGLHELRSKLSIIPQDPVLFRGTVRLNLDPFSQLSDDVLYDALVKSGCILPEELAAVKQETGALHKFHLDSLVEDNGANYSLGQRQILALTRAIVRDSKILILDEATSSVDYETDFKVQTTIAREFAHCTILCIAHRLKTIINYDRILVMDKGEVSEFGPPLELFHANGIFRSMCDKSGISESEIEQALRAK</sequence>
<dbReference type="GO" id="GO:0005886">
    <property type="term" value="C:plasma membrane"/>
    <property type="evidence" value="ECO:0007669"/>
    <property type="project" value="TreeGrafter"/>
</dbReference>
<reference evidence="13" key="2">
    <citation type="submission" date="2021-01" db="EMBL/GenBank/DDBJ databases">
        <authorList>
            <person name="Schikora-Tamarit M.A."/>
        </authorList>
    </citation>
    <scope>NUCLEOTIDE SEQUENCE</scope>
    <source>
        <strain evidence="13">CBS6075</strain>
    </source>
</reference>
<dbReference type="PANTHER" id="PTHR24223">
    <property type="entry name" value="ATP-BINDING CASSETTE SUB-FAMILY C"/>
    <property type="match status" value="1"/>
</dbReference>
<dbReference type="OrthoDB" id="6500128at2759"/>
<dbReference type="InterPro" id="IPR003593">
    <property type="entry name" value="AAA+_ATPase"/>
</dbReference>
<evidence type="ECO:0000256" key="6">
    <source>
        <dbReference type="ARBA" id="ARBA00022840"/>
    </source>
</evidence>
<dbReference type="GeneID" id="70237848"/>
<feature type="transmembrane region" description="Helical" evidence="10">
    <location>
        <begin position="288"/>
        <end position="305"/>
    </location>
</feature>
<organism evidence="13 14">
    <name type="scientific">Ogataea philodendri</name>
    <dbReference type="NCBI Taxonomy" id="1378263"/>
    <lineage>
        <taxon>Eukaryota</taxon>
        <taxon>Fungi</taxon>
        <taxon>Dikarya</taxon>
        <taxon>Ascomycota</taxon>
        <taxon>Saccharomycotina</taxon>
        <taxon>Pichiomycetes</taxon>
        <taxon>Pichiales</taxon>
        <taxon>Pichiaceae</taxon>
        <taxon>Ogataea</taxon>
    </lineage>
</organism>
<evidence type="ECO:0000313" key="13">
    <source>
        <dbReference type="EMBL" id="KAH3662632.1"/>
    </source>
</evidence>
<proteinExistence type="inferred from homology"/>
<feature type="transmembrane region" description="Helical" evidence="10">
    <location>
        <begin position="788"/>
        <end position="811"/>
    </location>
</feature>
<accession>A0A9P8P001</accession>
<comment type="similarity">
    <text evidence="2">Belongs to the ABC transporter superfamily. ABCC family. Conjugate transporter (TC 3.A.1.208) subfamily.</text>
</comment>
<comment type="subcellular location">
    <subcellularLocation>
        <location evidence="1">Membrane</location>
        <topology evidence="1">Multi-pass membrane protein</topology>
    </subcellularLocation>
</comment>
<keyword evidence="4 10" id="KW-0812">Transmembrane</keyword>
<evidence type="ECO:0000256" key="5">
    <source>
        <dbReference type="ARBA" id="ARBA00022741"/>
    </source>
</evidence>
<evidence type="ECO:0000256" key="7">
    <source>
        <dbReference type="ARBA" id="ARBA00022989"/>
    </source>
</evidence>
<keyword evidence="3" id="KW-0813">Transport</keyword>
<dbReference type="FunFam" id="3.40.50.300:FF:001750">
    <property type="entry name" value="ATP-binding cassette transporter"/>
    <property type="match status" value="1"/>
</dbReference>
<feature type="transmembrane region" description="Helical" evidence="10">
    <location>
        <begin position="151"/>
        <end position="172"/>
    </location>
</feature>
<feature type="domain" description="ABC transmembrane type-1" evidence="12">
    <location>
        <begin position="796"/>
        <end position="1072"/>
    </location>
</feature>
<feature type="transmembrane region" description="Helical" evidence="10">
    <location>
        <begin position="831"/>
        <end position="857"/>
    </location>
</feature>
<evidence type="ECO:0000256" key="8">
    <source>
        <dbReference type="ARBA" id="ARBA00023136"/>
    </source>
</evidence>
<evidence type="ECO:0000256" key="3">
    <source>
        <dbReference type="ARBA" id="ARBA00022448"/>
    </source>
</evidence>
<dbReference type="CDD" id="cd03244">
    <property type="entry name" value="ABCC_MRP_domain2"/>
    <property type="match status" value="1"/>
</dbReference>
<feature type="domain" description="ABC transporter" evidence="11">
    <location>
        <begin position="490"/>
        <end position="718"/>
    </location>
</feature>
<dbReference type="CDD" id="cd03250">
    <property type="entry name" value="ABCC_MRP_domain1"/>
    <property type="match status" value="1"/>
</dbReference>
<keyword evidence="5" id="KW-0547">Nucleotide-binding</keyword>
<feature type="domain" description="ABC transmembrane type-1" evidence="12">
    <location>
        <begin position="144"/>
        <end position="429"/>
    </location>
</feature>
<dbReference type="FunFam" id="3.40.50.300:FF:000565">
    <property type="entry name" value="ABC bile acid transporter"/>
    <property type="match status" value="1"/>
</dbReference>
<evidence type="ECO:0000256" key="4">
    <source>
        <dbReference type="ARBA" id="ARBA00022692"/>
    </source>
</evidence>
<feature type="transmembrane region" description="Helical" evidence="10">
    <location>
        <begin position="918"/>
        <end position="949"/>
    </location>
</feature>
<reference evidence="13" key="1">
    <citation type="journal article" date="2021" name="Open Biol.">
        <title>Shared evolutionary footprints suggest mitochondrial oxidative damage underlies multiple complex I losses in fungi.</title>
        <authorList>
            <person name="Schikora-Tamarit M.A."/>
            <person name="Marcet-Houben M."/>
            <person name="Nosek J."/>
            <person name="Gabaldon T."/>
        </authorList>
    </citation>
    <scope>NUCLEOTIDE SEQUENCE</scope>
    <source>
        <strain evidence="13">CBS6075</strain>
    </source>
</reference>
<feature type="transmembrane region" description="Helical" evidence="10">
    <location>
        <begin position="1042"/>
        <end position="1061"/>
    </location>
</feature>
<dbReference type="Pfam" id="PF00005">
    <property type="entry name" value="ABC_tran"/>
    <property type="match status" value="2"/>
</dbReference>
<dbReference type="SUPFAM" id="SSF90123">
    <property type="entry name" value="ABC transporter transmembrane region"/>
    <property type="match status" value="2"/>
</dbReference>
<feature type="domain" description="ABC transporter" evidence="11">
    <location>
        <begin position="1112"/>
        <end position="1355"/>
    </location>
</feature>
<feature type="transmembrane region" description="Helical" evidence="10">
    <location>
        <begin position="261"/>
        <end position="282"/>
    </location>
</feature>
<evidence type="ECO:0000256" key="10">
    <source>
        <dbReference type="SAM" id="Phobius"/>
    </source>
</evidence>
<dbReference type="SMART" id="SM00382">
    <property type="entry name" value="AAA"/>
    <property type="match status" value="2"/>
</dbReference>
<feature type="compositionally biased region" description="Acidic residues" evidence="9">
    <location>
        <begin position="724"/>
        <end position="739"/>
    </location>
</feature>
<dbReference type="SUPFAM" id="SSF52540">
    <property type="entry name" value="P-loop containing nucleoside triphosphate hydrolases"/>
    <property type="match status" value="2"/>
</dbReference>
<evidence type="ECO:0000256" key="2">
    <source>
        <dbReference type="ARBA" id="ARBA00009726"/>
    </source>
</evidence>
<feature type="transmembrane region" description="Helical" evidence="10">
    <location>
        <begin position="1011"/>
        <end position="1030"/>
    </location>
</feature>
<dbReference type="RefSeq" id="XP_046059721.1">
    <property type="nucleotide sequence ID" value="XM_046207113.1"/>
</dbReference>
<dbReference type="GO" id="GO:0005524">
    <property type="term" value="F:ATP binding"/>
    <property type="evidence" value="ECO:0007669"/>
    <property type="project" value="UniProtKB-KW"/>
</dbReference>
<dbReference type="InterPro" id="IPR036640">
    <property type="entry name" value="ABC1_TM_sf"/>
</dbReference>
<evidence type="ECO:0000259" key="11">
    <source>
        <dbReference type="PROSITE" id="PS50893"/>
    </source>
</evidence>
<dbReference type="Gene3D" id="1.20.1560.10">
    <property type="entry name" value="ABC transporter type 1, transmembrane domain"/>
    <property type="match status" value="2"/>
</dbReference>
<dbReference type="GO" id="GO:0016887">
    <property type="term" value="F:ATP hydrolysis activity"/>
    <property type="evidence" value="ECO:0007669"/>
    <property type="project" value="InterPro"/>
</dbReference>
<dbReference type="InterPro" id="IPR050173">
    <property type="entry name" value="ABC_transporter_C-like"/>
</dbReference>
<dbReference type="Gene3D" id="3.40.50.300">
    <property type="entry name" value="P-loop containing nucleotide triphosphate hydrolases"/>
    <property type="match status" value="2"/>
</dbReference>
<feature type="transmembrane region" description="Helical" evidence="10">
    <location>
        <begin position="404"/>
        <end position="426"/>
    </location>
</feature>
<dbReference type="FunFam" id="1.20.1560.10:FF:000010">
    <property type="entry name" value="Multidrug resistance-associated ABC transporter"/>
    <property type="match status" value="1"/>
</dbReference>
<name>A0A9P8P001_9ASCO</name>
<dbReference type="CDD" id="cd18606">
    <property type="entry name" value="ABC_6TM_YOR1_D2_like"/>
    <property type="match status" value="1"/>
</dbReference>
<feature type="region of interest" description="Disordered" evidence="9">
    <location>
        <begin position="721"/>
        <end position="743"/>
    </location>
</feature>
<gene>
    <name evidence="13" type="ORF">OGAPHI_005884</name>
</gene>
<dbReference type="InterPro" id="IPR027417">
    <property type="entry name" value="P-loop_NTPase"/>
</dbReference>
<comment type="caution">
    <text evidence="13">The sequence shown here is derived from an EMBL/GenBank/DDBJ whole genome shotgun (WGS) entry which is preliminary data.</text>
</comment>
<keyword evidence="8 10" id="KW-0472">Membrane</keyword>
<dbReference type="PROSITE" id="PS00211">
    <property type="entry name" value="ABC_TRANSPORTER_1"/>
    <property type="match status" value="1"/>
</dbReference>